<organism evidence="7 8">
    <name type="scientific">Pseudodesulfovibrio nedwellii</name>
    <dbReference type="NCBI Taxonomy" id="2973072"/>
    <lineage>
        <taxon>Bacteria</taxon>
        <taxon>Pseudomonadati</taxon>
        <taxon>Thermodesulfobacteriota</taxon>
        <taxon>Desulfovibrionia</taxon>
        <taxon>Desulfovibrionales</taxon>
        <taxon>Desulfovibrionaceae</taxon>
    </lineage>
</organism>
<accession>A0ABM8AXE6</accession>
<dbReference type="Proteomes" id="UP001317742">
    <property type="component" value="Chromosome"/>
</dbReference>
<dbReference type="Gene3D" id="3.90.10.10">
    <property type="entry name" value="Cytochrome C3"/>
    <property type="match status" value="3"/>
</dbReference>
<keyword evidence="8" id="KW-1185">Reference proteome</keyword>
<evidence type="ECO:0000256" key="5">
    <source>
        <dbReference type="ARBA" id="ARBA00023004"/>
    </source>
</evidence>
<dbReference type="SUPFAM" id="SSF48695">
    <property type="entry name" value="Multiheme cytochromes"/>
    <property type="match status" value="1"/>
</dbReference>
<feature type="domain" description="Class III cytochrome C" evidence="6">
    <location>
        <begin position="119"/>
        <end position="193"/>
    </location>
</feature>
<evidence type="ECO:0000313" key="7">
    <source>
        <dbReference type="EMBL" id="BDQ36195.1"/>
    </source>
</evidence>
<dbReference type="InterPro" id="IPR002322">
    <property type="entry name" value="Cyt_c_III"/>
</dbReference>
<name>A0ABM8AXE6_9BACT</name>
<evidence type="ECO:0000256" key="4">
    <source>
        <dbReference type="ARBA" id="ARBA00022982"/>
    </source>
</evidence>
<sequence length="255" mass="29027">MRSNSKILPVILAAILLLAASAIGYIKTSEKAQMPARILFQNNGGKVIFSHLVHHRDYQINCIQCHHEKGTDVMTVEDNKALDCGSCHPNEFNDEYINNHMDSFPNESYCVRCHHTEYEAIIFDHEEHKDYADDCYDCHHGKEIEPEPQKCANCHKGDDSGDLLSMRLAGHQSCTNCHEDMFDKGLSSCKSCHVQVDMTQYEGDFTSCNKCHESETRELVLPRMNAFHDQCMSCHEENEVGPYGPDNCNQCHITR</sequence>
<gene>
    <name evidence="7" type="ORF">SYK_05550</name>
</gene>
<dbReference type="PANTHER" id="PTHR39425">
    <property type="entry name" value="LIPOPROTEIN CYTOCHROME C"/>
    <property type="match status" value="1"/>
</dbReference>
<dbReference type="PANTHER" id="PTHR39425:SF1">
    <property type="entry name" value="CYTOCHROME C7-LIKE DOMAIN-CONTAINING PROTEIN"/>
    <property type="match status" value="1"/>
</dbReference>
<reference evidence="7 8" key="1">
    <citation type="submission" date="2022-08" db="EMBL/GenBank/DDBJ databases">
        <title>Genome Sequence of the sulphate-reducing bacterium, Pseudodesulfovibrio sp. SYK.</title>
        <authorList>
            <person name="Kondo R."/>
            <person name="Kataoka T."/>
        </authorList>
    </citation>
    <scope>NUCLEOTIDE SEQUENCE [LARGE SCALE GENOMIC DNA]</scope>
    <source>
        <strain evidence="7 8">SYK</strain>
    </source>
</reference>
<dbReference type="Pfam" id="PF02085">
    <property type="entry name" value="Cytochrom_CIII"/>
    <property type="match status" value="2"/>
</dbReference>
<evidence type="ECO:0000256" key="1">
    <source>
        <dbReference type="ARBA" id="ARBA00022448"/>
    </source>
</evidence>
<dbReference type="RefSeq" id="WP_281762117.1">
    <property type="nucleotide sequence ID" value="NZ_AP026709.1"/>
</dbReference>
<dbReference type="PRINTS" id="PR00609">
    <property type="entry name" value="CYTOCHROMEC3"/>
</dbReference>
<dbReference type="InterPro" id="IPR020942">
    <property type="entry name" value="Cyt_c_III_dom"/>
</dbReference>
<dbReference type="EMBL" id="AP026709">
    <property type="protein sequence ID" value="BDQ36195.1"/>
    <property type="molecule type" value="Genomic_DNA"/>
</dbReference>
<evidence type="ECO:0000256" key="3">
    <source>
        <dbReference type="ARBA" id="ARBA00022723"/>
    </source>
</evidence>
<keyword evidence="2" id="KW-0349">Heme</keyword>
<keyword evidence="4" id="KW-0249">Electron transport</keyword>
<evidence type="ECO:0000256" key="2">
    <source>
        <dbReference type="ARBA" id="ARBA00022617"/>
    </source>
</evidence>
<dbReference type="CDD" id="cd08168">
    <property type="entry name" value="Cytochrom_C3"/>
    <property type="match status" value="2"/>
</dbReference>
<feature type="domain" description="Class III cytochrome C" evidence="6">
    <location>
        <begin position="35"/>
        <end position="117"/>
    </location>
</feature>
<keyword evidence="5" id="KW-0408">Iron</keyword>
<proteinExistence type="predicted"/>
<protein>
    <submittedName>
        <fullName evidence="7">Cytochrome c</fullName>
    </submittedName>
</protein>
<evidence type="ECO:0000313" key="8">
    <source>
        <dbReference type="Proteomes" id="UP001317742"/>
    </source>
</evidence>
<evidence type="ECO:0000259" key="6">
    <source>
        <dbReference type="Pfam" id="PF02085"/>
    </source>
</evidence>
<keyword evidence="3" id="KW-0479">Metal-binding</keyword>
<keyword evidence="1" id="KW-0813">Transport</keyword>
<dbReference type="InterPro" id="IPR036280">
    <property type="entry name" value="Multihaem_cyt_sf"/>
</dbReference>